<evidence type="ECO:0000256" key="2">
    <source>
        <dbReference type="SAM" id="MobiDB-lite"/>
    </source>
</evidence>
<dbReference type="Pfam" id="PF04116">
    <property type="entry name" value="FA_hydroxylase"/>
    <property type="match status" value="1"/>
</dbReference>
<feature type="region of interest" description="Disordered" evidence="2">
    <location>
        <begin position="777"/>
        <end position="808"/>
    </location>
</feature>
<dbReference type="EMBL" id="JAGKQM010000014">
    <property type="protein sequence ID" value="KAH0886806.1"/>
    <property type="molecule type" value="Genomic_DNA"/>
</dbReference>
<dbReference type="InterPro" id="IPR006694">
    <property type="entry name" value="Fatty_acid_hydroxylase"/>
</dbReference>
<comment type="similarity">
    <text evidence="1">Belongs to the sterol desaturase family.</text>
</comment>
<dbReference type="PANTHER" id="PTHR35480:SF1">
    <property type="entry name" value="MATERNAL EFFECT EMBRYO ARREST 22"/>
    <property type="match status" value="1"/>
</dbReference>
<feature type="region of interest" description="Disordered" evidence="2">
    <location>
        <begin position="528"/>
        <end position="547"/>
    </location>
</feature>
<keyword evidence="6" id="KW-1185">Reference proteome</keyword>
<feature type="transmembrane region" description="Helical" evidence="3">
    <location>
        <begin position="103"/>
        <end position="124"/>
    </location>
</feature>
<name>A0ABQ8A3T1_BRANA</name>
<evidence type="ECO:0000259" key="4">
    <source>
        <dbReference type="Pfam" id="PF04116"/>
    </source>
</evidence>
<protein>
    <recommendedName>
        <fullName evidence="4">Fatty acid hydroxylase domain-containing protein</fullName>
    </recommendedName>
</protein>
<feature type="transmembrane region" description="Helical" evidence="3">
    <location>
        <begin position="78"/>
        <end position="97"/>
    </location>
</feature>
<feature type="region of interest" description="Disordered" evidence="2">
    <location>
        <begin position="744"/>
        <end position="764"/>
    </location>
</feature>
<evidence type="ECO:0000313" key="5">
    <source>
        <dbReference type="EMBL" id="KAH0886806.1"/>
    </source>
</evidence>
<accession>A0ABQ8A3T1</accession>
<dbReference type="Proteomes" id="UP000824890">
    <property type="component" value="Unassembled WGS sequence"/>
</dbReference>
<feature type="compositionally biased region" description="Polar residues" evidence="2">
    <location>
        <begin position="791"/>
        <end position="808"/>
    </location>
</feature>
<gene>
    <name evidence="5" type="ORF">HID58_062902</name>
</gene>
<feature type="non-terminal residue" evidence="5">
    <location>
        <position position="1"/>
    </location>
</feature>
<evidence type="ECO:0000256" key="1">
    <source>
        <dbReference type="ARBA" id="ARBA00009324"/>
    </source>
</evidence>
<evidence type="ECO:0000256" key="3">
    <source>
        <dbReference type="SAM" id="Phobius"/>
    </source>
</evidence>
<reference evidence="5 6" key="1">
    <citation type="submission" date="2021-05" db="EMBL/GenBank/DDBJ databases">
        <title>Genome Assembly of Synthetic Allotetraploid Brassica napus Reveals Homoeologous Exchanges between Subgenomes.</title>
        <authorList>
            <person name="Davis J.T."/>
        </authorList>
    </citation>
    <scope>NUCLEOTIDE SEQUENCE [LARGE SCALE GENOMIC DNA]</scope>
    <source>
        <strain evidence="6">cv. Da-Ae</strain>
        <tissue evidence="5">Seedling</tissue>
    </source>
</reference>
<proteinExistence type="inferred from homology"/>
<sequence>PVEADIMCFITLSQERCTMPVCKMVAQGFTVDLNKPLVFQVGHLGEEYEEWVHQPIVSKEGPRFFKSDFWEFLTLTRWWVVPVIWLPVSLWCISMSVRMGLSLAEIVPLIALGIFIWTFIEYTLHRFLFHIKTKSYWGNTAHYLLHGCHHKHPMDHLRLVFPPTATLILCFPFWNIVKLFTTPSVTPVLFGGGMLGYVMYDVTHYYLHHAQPTKAVTKNLKKYHLNHHFRIQDKGFGITSSLWDIVFGTLPTTKAPKREQYFSNRSASLEWRRVSHLSEKPFENRRIPLAMAANASHELASGSPCCLAWQGKYLGMKKRRDACKEAIEILQKAMGIANDEKANLQKKLREMVDNTDAKENVSVVKASLEKEISDLKSEILSLQQKLEQNLQAKSEEIKVLHDQTCSGEKEMGELKKLLKKETLRADNSEEEREQICKELSKTKALLVKHKDFKTHDAKVGREISLVKNLLASQRQETESERKKAESEKKKADQYLSELEVLRTTAHKTSSDLLTLTSNLEAVKKQLESEKQKTLRERKRADMESAKAREQIKLSEGLSKKFEIIRTRNEELKKEVELQSASSKVKFAENSAKLEEKIRLLEINQKSAMNWKSRADDLTQQLQESQLVTEGLKKQVQELSLSQNSAQNLSVSPQKARDLDKAKVRLLKKELKFERKCAKHLKRVAEFEKILREFQDEEIVGLKLKFGSLTNRMSLLGEHFSRDVEGTTGLAKAEGRMKMQMLESHNNRSGKNHSDARCQLVASSGSQEEAHKLSTQLLAKSKQGVSGSVSGTISQLESPTGSSRKLQTSQVISSKTSFSDRQLLASQGTEKFTVTTSAEIAKDRPNIQPTKSSKIDTRTKGNPCLVAENNLQRRQRDSHEVANEHFLKRKRMPEAVESRKHMCLSTAKGHGSVASYVEDVVAIDYMKLLELDNPEEEICYKMARESLLSPDLPQVDFLVDDVVNEDKNHAMALELGTSSNIMDLCGTINSSEASGNTQNASVKMPPESTTLHGHILKYFVVFSNMEDQNSIIKIFHAANNCIQRCPSVIRALWAVPAILFSLKMEENLLAQERVCVFLSLLLQHFSAVSSMKIGNILDDDSCSCLDSFSKHIAGVMADTEAGGILSEFLEEILSLLQNLLSEQRVWYSAKSSETAESDLSIPVTMNGENVTLVSRIALLDHLVAGSAILAAICTAVDRVGFIREASFEILHKHCREKTSVPLTILHVFTHIAGEKMMSSSDHDISNAVLKSIVMFLEEKHFGTVEGNAKLHLGKNRCPFSYKSSSLEAMSSMLIEIVQEFTQSNNLHQSLTDIRPEYKKIQLVMARDQSVPLCDILSLVELIGCYTEWDWTSENIVAPLLKMLGTPLSINLTVAIVSLLGQLSSIGVDTDGCENEGISNLREKLSAFLQCETTLKAGFAVQIATVCSLLKTLQLDFSTVFRGKTAMLPGCGDQSLSASANLFTKWFSLLSDEQRVFTTEFLHFYD</sequence>
<organism evidence="5 6">
    <name type="scientific">Brassica napus</name>
    <name type="common">Rape</name>
    <dbReference type="NCBI Taxonomy" id="3708"/>
    <lineage>
        <taxon>Eukaryota</taxon>
        <taxon>Viridiplantae</taxon>
        <taxon>Streptophyta</taxon>
        <taxon>Embryophyta</taxon>
        <taxon>Tracheophyta</taxon>
        <taxon>Spermatophyta</taxon>
        <taxon>Magnoliopsida</taxon>
        <taxon>eudicotyledons</taxon>
        <taxon>Gunneridae</taxon>
        <taxon>Pentapetalae</taxon>
        <taxon>rosids</taxon>
        <taxon>malvids</taxon>
        <taxon>Brassicales</taxon>
        <taxon>Brassicaceae</taxon>
        <taxon>Brassiceae</taxon>
        <taxon>Brassica</taxon>
    </lineage>
</organism>
<feature type="domain" description="Fatty acid hydroxylase" evidence="4">
    <location>
        <begin position="111"/>
        <end position="249"/>
    </location>
</feature>
<evidence type="ECO:0000313" key="6">
    <source>
        <dbReference type="Proteomes" id="UP000824890"/>
    </source>
</evidence>
<comment type="caution">
    <text evidence="5">The sequence shown here is derived from an EMBL/GenBank/DDBJ whole genome shotgun (WGS) entry which is preliminary data.</text>
</comment>
<keyword evidence="3" id="KW-1133">Transmembrane helix</keyword>
<keyword evidence="3" id="KW-0472">Membrane</keyword>
<keyword evidence="3" id="KW-0812">Transmembrane</keyword>
<dbReference type="PANTHER" id="PTHR35480">
    <property type="entry name" value="MATERNAL EFFECT EMBRYO ARREST 22"/>
    <property type="match status" value="1"/>
</dbReference>